<comment type="caution">
    <text evidence="1">The sequence shown here is derived from an EMBL/GenBank/DDBJ whole genome shotgun (WGS) entry which is preliminary data.</text>
</comment>
<sequence>MDVKTKYILAQLSDAFDIDSAACQTAFERFGYVAKVAPFFLASGPSKLVFTLREEYSGSGIPRIDLSVGTFPHGYTGKGYFFLRLGNRNITNSNLESDIASGQLTDGLLLSIFRTFNDVLLPSIRGMESWGRLTDRTQVEDFLGAMRKYVASVSEANEALVDAISIEESELPALKSLPTDIGQLAQRFKANPALQQVSGIYFYRNSV</sequence>
<dbReference type="AlphaFoldDB" id="A0A9K3D7Q7"/>
<keyword evidence="2" id="KW-1185">Reference proteome</keyword>
<accession>A0A9K3D7Q7</accession>
<evidence type="ECO:0000313" key="2">
    <source>
        <dbReference type="Proteomes" id="UP000265618"/>
    </source>
</evidence>
<protein>
    <submittedName>
        <fullName evidence="1">Uncharacterized protein</fullName>
    </submittedName>
</protein>
<dbReference type="EMBL" id="BDIP01006299">
    <property type="protein sequence ID" value="GIQ90534.1"/>
    <property type="molecule type" value="Genomic_DNA"/>
</dbReference>
<gene>
    <name evidence="1" type="ORF">KIPB_013361</name>
</gene>
<reference evidence="1 2" key="1">
    <citation type="journal article" date="2018" name="PLoS ONE">
        <title>The draft genome of Kipferlia bialata reveals reductive genome evolution in fornicate parasites.</title>
        <authorList>
            <person name="Tanifuji G."/>
            <person name="Takabayashi S."/>
            <person name="Kume K."/>
            <person name="Takagi M."/>
            <person name="Nakayama T."/>
            <person name="Kamikawa R."/>
            <person name="Inagaki Y."/>
            <person name="Hashimoto T."/>
        </authorList>
    </citation>
    <scope>NUCLEOTIDE SEQUENCE [LARGE SCALE GENOMIC DNA]</scope>
    <source>
        <strain evidence="1">NY0173</strain>
    </source>
</reference>
<evidence type="ECO:0000313" key="1">
    <source>
        <dbReference type="EMBL" id="GIQ90534.1"/>
    </source>
</evidence>
<proteinExistence type="predicted"/>
<dbReference type="Proteomes" id="UP000265618">
    <property type="component" value="Unassembled WGS sequence"/>
</dbReference>
<organism evidence="1 2">
    <name type="scientific">Kipferlia bialata</name>
    <dbReference type="NCBI Taxonomy" id="797122"/>
    <lineage>
        <taxon>Eukaryota</taxon>
        <taxon>Metamonada</taxon>
        <taxon>Carpediemonas-like organisms</taxon>
        <taxon>Kipferlia</taxon>
    </lineage>
</organism>
<name>A0A9K3D7Q7_9EUKA</name>